<sequence length="53" mass="6344">MYTRTSSPKLELFKSFIRQPENVSEQLNPEKKKKKFGSKIWKLSDEEKKRKDG</sequence>
<dbReference type="EMBL" id="KK107151">
    <property type="protein sequence ID" value="EZA57350.1"/>
    <property type="molecule type" value="Genomic_DNA"/>
</dbReference>
<keyword evidence="2" id="KW-1185">Reference proteome</keyword>
<evidence type="ECO:0000313" key="1">
    <source>
        <dbReference type="EMBL" id="EZA57350.1"/>
    </source>
</evidence>
<reference evidence="1 2" key="1">
    <citation type="journal article" date="2014" name="Curr. Biol.">
        <title>The genome of the clonal raider ant Cerapachys biroi.</title>
        <authorList>
            <person name="Oxley P.R."/>
            <person name="Ji L."/>
            <person name="Fetter-Pruneda I."/>
            <person name="McKenzie S.K."/>
            <person name="Li C."/>
            <person name="Hu H."/>
            <person name="Zhang G."/>
            <person name="Kronauer D.J."/>
        </authorList>
    </citation>
    <scope>NUCLEOTIDE SEQUENCE [LARGE SCALE GENOMIC DNA]</scope>
</reference>
<dbReference type="Proteomes" id="UP000053097">
    <property type="component" value="Unassembled WGS sequence"/>
</dbReference>
<protein>
    <submittedName>
        <fullName evidence="1">Uncharacterized protein</fullName>
    </submittedName>
</protein>
<name>A0A026WMU1_OOCBI</name>
<dbReference type="AlphaFoldDB" id="A0A026WMU1"/>
<gene>
    <name evidence="1" type="ORF">X777_02601</name>
</gene>
<accession>A0A026WMU1</accession>
<organism evidence="1 2">
    <name type="scientific">Ooceraea biroi</name>
    <name type="common">Clonal raider ant</name>
    <name type="synonym">Cerapachys biroi</name>
    <dbReference type="NCBI Taxonomy" id="2015173"/>
    <lineage>
        <taxon>Eukaryota</taxon>
        <taxon>Metazoa</taxon>
        <taxon>Ecdysozoa</taxon>
        <taxon>Arthropoda</taxon>
        <taxon>Hexapoda</taxon>
        <taxon>Insecta</taxon>
        <taxon>Pterygota</taxon>
        <taxon>Neoptera</taxon>
        <taxon>Endopterygota</taxon>
        <taxon>Hymenoptera</taxon>
        <taxon>Apocrita</taxon>
        <taxon>Aculeata</taxon>
        <taxon>Formicoidea</taxon>
        <taxon>Formicidae</taxon>
        <taxon>Dorylinae</taxon>
        <taxon>Ooceraea</taxon>
    </lineage>
</organism>
<evidence type="ECO:0000313" key="2">
    <source>
        <dbReference type="Proteomes" id="UP000053097"/>
    </source>
</evidence>
<proteinExistence type="predicted"/>